<dbReference type="Gene3D" id="2.30.30.40">
    <property type="entry name" value="SH3 Domains"/>
    <property type="match status" value="1"/>
</dbReference>
<evidence type="ECO:0000313" key="4">
    <source>
        <dbReference type="Proteomes" id="UP000584867"/>
    </source>
</evidence>
<dbReference type="InterPro" id="IPR003646">
    <property type="entry name" value="SH3-like_bac-type"/>
</dbReference>
<organism evidence="3 4">
    <name type="scientific">Granulicella mallensis</name>
    <dbReference type="NCBI Taxonomy" id="940614"/>
    <lineage>
        <taxon>Bacteria</taxon>
        <taxon>Pseudomonadati</taxon>
        <taxon>Acidobacteriota</taxon>
        <taxon>Terriglobia</taxon>
        <taxon>Terriglobales</taxon>
        <taxon>Acidobacteriaceae</taxon>
        <taxon>Granulicella</taxon>
    </lineage>
</organism>
<feature type="domain" description="SH3b" evidence="2">
    <location>
        <begin position="49"/>
        <end position="93"/>
    </location>
</feature>
<feature type="compositionally biased region" description="Basic and acidic residues" evidence="1">
    <location>
        <begin position="382"/>
        <end position="394"/>
    </location>
</feature>
<reference evidence="3 4" key="1">
    <citation type="submission" date="2020-08" db="EMBL/GenBank/DDBJ databases">
        <title>Genomic Encyclopedia of Type Strains, Phase IV (KMG-V): Genome sequencing to study the core and pangenomes of soil and plant-associated prokaryotes.</title>
        <authorList>
            <person name="Whitman W."/>
        </authorList>
    </citation>
    <scope>NUCLEOTIDE SEQUENCE [LARGE SCALE GENOMIC DNA]</scope>
    <source>
        <strain evidence="3 4">X5P3</strain>
    </source>
</reference>
<accession>A0A7W7ZQI2</accession>
<feature type="region of interest" description="Disordered" evidence="1">
    <location>
        <begin position="158"/>
        <end position="194"/>
    </location>
</feature>
<gene>
    <name evidence="3" type="ORF">HDF15_002620</name>
</gene>
<dbReference type="AlphaFoldDB" id="A0A7W7ZQI2"/>
<evidence type="ECO:0000256" key="1">
    <source>
        <dbReference type="SAM" id="MobiDB-lite"/>
    </source>
</evidence>
<protein>
    <submittedName>
        <fullName evidence="3">SH3-like domain-containing protein</fullName>
    </submittedName>
</protein>
<comment type="caution">
    <text evidence="3">The sequence shown here is derived from an EMBL/GenBank/DDBJ whole genome shotgun (WGS) entry which is preliminary data.</text>
</comment>
<name>A0A7W7ZQI2_9BACT</name>
<evidence type="ECO:0000313" key="3">
    <source>
        <dbReference type="EMBL" id="MBB5064266.1"/>
    </source>
</evidence>
<dbReference type="EMBL" id="JACHIO010000010">
    <property type="protein sequence ID" value="MBB5064266.1"/>
    <property type="molecule type" value="Genomic_DNA"/>
</dbReference>
<sequence length="402" mass="43760">MLGINPKSVALLAVTVILSLGLAGCSHFRVKPADAYVYVTAKEDTLRDRVAPVSNRTGTVSNGEKLVVLERARRFVKVRTPRGEVGWIKEKNVADQGLADQFEALRLKHLSDRAITSAATRDEVYMHIAPGLKTDRFFLLAEGDKLSLLGRATIAKPVTPGAATPATKPAGNGRAGKAGAGKDAAADQPEGPPAPVMEDWWLVRDAKGDTGWLYSHLIDVDAPDTLVRYAEGQRIIGAYVLTMVDDPDSGILNNGQTVTSIPEYLTLLSPYKAGLPYDFNQVRVFIWNTKKHRYETAFREHNIAGYLPVVVGANIDPYGHAPNSAIQLPAFSYRVLAGDASIPTPDPVTGIYSPAKTIEKTYRLEGNICRRILIAPGTEPPAEAHPDPEPEKKAKEAKKRRR</sequence>
<feature type="compositionally biased region" description="Low complexity" evidence="1">
    <location>
        <begin position="158"/>
        <end position="172"/>
    </location>
</feature>
<proteinExistence type="predicted"/>
<dbReference type="Proteomes" id="UP000584867">
    <property type="component" value="Unassembled WGS sequence"/>
</dbReference>
<dbReference type="Pfam" id="PF08239">
    <property type="entry name" value="SH3_3"/>
    <property type="match status" value="1"/>
</dbReference>
<feature type="region of interest" description="Disordered" evidence="1">
    <location>
        <begin position="376"/>
        <end position="402"/>
    </location>
</feature>
<evidence type="ECO:0000259" key="2">
    <source>
        <dbReference type="Pfam" id="PF08239"/>
    </source>
</evidence>
<dbReference type="PROSITE" id="PS51257">
    <property type="entry name" value="PROKAR_LIPOPROTEIN"/>
    <property type="match status" value="1"/>
</dbReference>
<dbReference type="RefSeq" id="WP_184256046.1">
    <property type="nucleotide sequence ID" value="NZ_JACHIO010000010.1"/>
</dbReference>